<keyword evidence="1" id="KW-0812">Transmembrane</keyword>
<evidence type="ECO:0008006" key="4">
    <source>
        <dbReference type="Google" id="ProtNLM"/>
    </source>
</evidence>
<reference evidence="3" key="1">
    <citation type="journal article" date="2019" name="Int. J. Syst. Evol. Microbiol.">
        <title>The Global Catalogue of Microorganisms (GCM) 10K type strain sequencing project: providing services to taxonomists for standard genome sequencing and annotation.</title>
        <authorList>
            <consortium name="The Broad Institute Genomics Platform"/>
            <consortium name="The Broad Institute Genome Sequencing Center for Infectious Disease"/>
            <person name="Wu L."/>
            <person name="Ma J."/>
        </authorList>
    </citation>
    <scope>NUCLEOTIDE SEQUENCE [LARGE SCALE GENOMIC DNA]</scope>
    <source>
        <strain evidence="3">CCUG 62982</strain>
    </source>
</reference>
<proteinExistence type="predicted"/>
<protein>
    <recommendedName>
        <fullName evidence="4">Ferric oxidoreductase domain-containing protein</fullName>
    </recommendedName>
</protein>
<evidence type="ECO:0000313" key="2">
    <source>
        <dbReference type="EMBL" id="MFD0947028.1"/>
    </source>
</evidence>
<evidence type="ECO:0000313" key="3">
    <source>
        <dbReference type="Proteomes" id="UP001596977"/>
    </source>
</evidence>
<feature type="transmembrane region" description="Helical" evidence="1">
    <location>
        <begin position="104"/>
        <end position="123"/>
    </location>
</feature>
<dbReference type="PANTHER" id="PTHR36964:SF1">
    <property type="entry name" value="PROTEIN-METHIONINE-SULFOXIDE REDUCTASE HEME-BINDING SUBUNIT MSRQ"/>
    <property type="match status" value="1"/>
</dbReference>
<dbReference type="Proteomes" id="UP001596977">
    <property type="component" value="Unassembled WGS sequence"/>
</dbReference>
<dbReference type="RefSeq" id="WP_264944648.1">
    <property type="nucleotide sequence ID" value="NZ_JAPDRA010000005.1"/>
</dbReference>
<sequence>MAGGRKPWLIAVAATGALAICAGAAAMPGSFDERIAAATRLTARWSVLWFLAAFAARPLHQMYGGVFTALLRQRRYAGLGFAAAHTIHGACFTWQLLATDTTRPLITFIVGGAGYAAMFAMAVTSSDAAMRALGRNWKRLHTTGIWLIWFIFAYSYSGRIGRADSMALGVTMTVLLVAAALIRMPPVRRLLSPRGAGI</sequence>
<name>A0ABW3HA40_9SPHN</name>
<gene>
    <name evidence="2" type="ORF">ACFQ1E_11825</name>
</gene>
<evidence type="ECO:0000256" key="1">
    <source>
        <dbReference type="SAM" id="Phobius"/>
    </source>
</evidence>
<comment type="caution">
    <text evidence="2">The sequence shown here is derived from an EMBL/GenBank/DDBJ whole genome shotgun (WGS) entry which is preliminary data.</text>
</comment>
<keyword evidence="3" id="KW-1185">Reference proteome</keyword>
<feature type="transmembrane region" description="Helical" evidence="1">
    <location>
        <begin position="166"/>
        <end position="184"/>
    </location>
</feature>
<keyword evidence="1" id="KW-1133">Transmembrane helix</keyword>
<dbReference type="EMBL" id="JBHTJG010000005">
    <property type="protein sequence ID" value="MFD0947028.1"/>
    <property type="molecule type" value="Genomic_DNA"/>
</dbReference>
<keyword evidence="1" id="KW-0472">Membrane</keyword>
<feature type="transmembrane region" description="Helical" evidence="1">
    <location>
        <begin position="144"/>
        <end position="160"/>
    </location>
</feature>
<feature type="transmembrane region" description="Helical" evidence="1">
    <location>
        <begin position="76"/>
        <end position="98"/>
    </location>
</feature>
<accession>A0ABW3HA40</accession>
<dbReference type="PANTHER" id="PTHR36964">
    <property type="entry name" value="PROTEIN-METHIONINE-SULFOXIDE REDUCTASE HEME-BINDING SUBUNIT MSRQ"/>
    <property type="match status" value="1"/>
</dbReference>
<organism evidence="2 3">
    <name type="scientific">Sphingomonas canadensis</name>
    <dbReference type="NCBI Taxonomy" id="1219257"/>
    <lineage>
        <taxon>Bacteria</taxon>
        <taxon>Pseudomonadati</taxon>
        <taxon>Pseudomonadota</taxon>
        <taxon>Alphaproteobacteria</taxon>
        <taxon>Sphingomonadales</taxon>
        <taxon>Sphingomonadaceae</taxon>
        <taxon>Sphingomonas</taxon>
    </lineage>
</organism>
<dbReference type="InterPro" id="IPR022837">
    <property type="entry name" value="MsrQ-like"/>
</dbReference>